<evidence type="ECO:0000256" key="2">
    <source>
        <dbReference type="ARBA" id="ARBA00023125"/>
    </source>
</evidence>
<dbReference type="InterPro" id="IPR018062">
    <property type="entry name" value="HTH_AraC-typ_CS"/>
</dbReference>
<keyword evidence="6" id="KW-1185">Reference proteome</keyword>
<dbReference type="EMBL" id="JABACJ020000001">
    <property type="protein sequence ID" value="MBU3874540.1"/>
    <property type="molecule type" value="Genomic_DNA"/>
</dbReference>
<dbReference type="RefSeq" id="WP_216238812.1">
    <property type="nucleotide sequence ID" value="NZ_JABACJ020000001.1"/>
</dbReference>
<dbReference type="PROSITE" id="PS00041">
    <property type="entry name" value="HTH_ARAC_FAMILY_1"/>
    <property type="match status" value="1"/>
</dbReference>
<dbReference type="PANTHER" id="PTHR43280">
    <property type="entry name" value="ARAC-FAMILY TRANSCRIPTIONAL REGULATOR"/>
    <property type="match status" value="1"/>
</dbReference>
<dbReference type="PROSITE" id="PS01124">
    <property type="entry name" value="HTH_ARAC_FAMILY_2"/>
    <property type="match status" value="1"/>
</dbReference>
<proteinExistence type="predicted"/>
<dbReference type="Proteomes" id="UP000723714">
    <property type="component" value="Unassembled WGS sequence"/>
</dbReference>
<dbReference type="PANTHER" id="PTHR43280:SF2">
    <property type="entry name" value="HTH-TYPE TRANSCRIPTIONAL REGULATOR EXSA"/>
    <property type="match status" value="1"/>
</dbReference>
<evidence type="ECO:0000259" key="4">
    <source>
        <dbReference type="PROSITE" id="PS01124"/>
    </source>
</evidence>
<dbReference type="Pfam" id="PF12833">
    <property type="entry name" value="HTH_18"/>
    <property type="match status" value="1"/>
</dbReference>
<comment type="caution">
    <text evidence="5">The sequence shown here is derived from an EMBL/GenBank/DDBJ whole genome shotgun (WGS) entry which is preliminary data.</text>
</comment>
<reference evidence="5 6" key="1">
    <citation type="submission" date="2021-06" db="EMBL/GenBank/DDBJ databases">
        <title>Faecalicatena sp. nov. isolated from porcine feces.</title>
        <authorList>
            <person name="Oh B.S."/>
            <person name="Lee J.H."/>
        </authorList>
    </citation>
    <scope>NUCLEOTIDE SEQUENCE [LARGE SCALE GENOMIC DNA]</scope>
    <source>
        <strain evidence="5 6">AGMB00832</strain>
    </source>
</reference>
<gene>
    <name evidence="5" type="ORF">HGO97_001770</name>
</gene>
<name>A0ABS6CZJ1_9FIRM</name>
<dbReference type="InterPro" id="IPR018060">
    <property type="entry name" value="HTH_AraC"/>
</dbReference>
<keyword evidence="2" id="KW-0238">DNA-binding</keyword>
<organism evidence="5 6">
    <name type="scientific">Faecalicatena faecalis</name>
    <dbReference type="NCBI Taxonomy" id="2726362"/>
    <lineage>
        <taxon>Bacteria</taxon>
        <taxon>Bacillati</taxon>
        <taxon>Bacillota</taxon>
        <taxon>Clostridia</taxon>
        <taxon>Lachnospirales</taxon>
        <taxon>Lachnospiraceae</taxon>
        <taxon>Faecalicatena</taxon>
    </lineage>
</organism>
<evidence type="ECO:0000256" key="3">
    <source>
        <dbReference type="ARBA" id="ARBA00023163"/>
    </source>
</evidence>
<keyword evidence="3" id="KW-0804">Transcription</keyword>
<evidence type="ECO:0000313" key="5">
    <source>
        <dbReference type="EMBL" id="MBU3874540.1"/>
    </source>
</evidence>
<feature type="domain" description="HTH araC/xylS-type" evidence="4">
    <location>
        <begin position="306"/>
        <end position="404"/>
    </location>
</feature>
<accession>A0ABS6CZJ1</accession>
<evidence type="ECO:0000313" key="6">
    <source>
        <dbReference type="Proteomes" id="UP000723714"/>
    </source>
</evidence>
<sequence length="428" mass="49664">MHYEPELMFFRKLLENFHLNSNILDAAADVVPEFDLGLRRLLFSEPDYFYLFHESLKDLKSNIVYCVSDEYLCSYIFFQLPETEQYLIIGPYTRSDHPLRVVTSCAERLSIPARLLPQLEKYYTDLPFIADESTLLVLVNTFGEQIWGSMDCFSFETTERTIPRNSDSLAMRPENYEPEDAFLSMQILEERYASENRLIQAVSQGLVHKAEMMVTNYSNQGIEDRMADPVRNMKNYTIILNTLLRKGAEAGAVHPLHIDSLSTKFAKKLELINSVESGYALHQEMVRKYCLLVKNHSMKGYSLLVRKVLTRIDYDLTADLSLKAQADFLNVTASYLSTLFKKETGMTLTEYVNRKRIEHAVFLLNTTKMQIQTIAQYCGIPDVNYFTKTFKKYIQQTPKEYRENVSPYSAQNYSDDGQENNKKLYEIV</sequence>
<dbReference type="SMART" id="SM00342">
    <property type="entry name" value="HTH_ARAC"/>
    <property type="match status" value="1"/>
</dbReference>
<evidence type="ECO:0000256" key="1">
    <source>
        <dbReference type="ARBA" id="ARBA00023015"/>
    </source>
</evidence>
<protein>
    <submittedName>
        <fullName evidence="5">Helix-turn-helix transcriptional regulator</fullName>
    </submittedName>
</protein>
<keyword evidence="1" id="KW-0805">Transcription regulation</keyword>